<evidence type="ECO:0000313" key="2">
    <source>
        <dbReference type="Proteomes" id="UP001341281"/>
    </source>
</evidence>
<dbReference type="Proteomes" id="UP001341281">
    <property type="component" value="Chromosome 10"/>
</dbReference>
<reference evidence="1 2" key="1">
    <citation type="submission" date="2024-02" db="EMBL/GenBank/DDBJ databases">
        <title>High-quality chromosome-scale genome assembly of Pensacola bahiagrass (Paspalum notatum Flugge var. saurae).</title>
        <authorList>
            <person name="Vega J.M."/>
            <person name="Podio M."/>
            <person name="Orjuela J."/>
            <person name="Siena L.A."/>
            <person name="Pessino S.C."/>
            <person name="Combes M.C."/>
            <person name="Mariac C."/>
            <person name="Albertini E."/>
            <person name="Pupilli F."/>
            <person name="Ortiz J.P.A."/>
            <person name="Leblanc O."/>
        </authorList>
    </citation>
    <scope>NUCLEOTIDE SEQUENCE [LARGE SCALE GENOMIC DNA]</scope>
    <source>
        <strain evidence="1">R1</strain>
        <tissue evidence="1">Leaf</tissue>
    </source>
</reference>
<evidence type="ECO:0000313" key="1">
    <source>
        <dbReference type="EMBL" id="WVZ98104.1"/>
    </source>
</evidence>
<dbReference type="EMBL" id="CP144754">
    <property type="protein sequence ID" value="WVZ98104.1"/>
    <property type="molecule type" value="Genomic_DNA"/>
</dbReference>
<protein>
    <submittedName>
        <fullName evidence="1">Uncharacterized protein</fullName>
    </submittedName>
</protein>
<accession>A0AAQ3UUZ0</accession>
<dbReference type="AlphaFoldDB" id="A0AAQ3UUZ0"/>
<name>A0AAQ3UUZ0_PASNO</name>
<proteinExistence type="predicted"/>
<organism evidence="1 2">
    <name type="scientific">Paspalum notatum var. saurae</name>
    <dbReference type="NCBI Taxonomy" id="547442"/>
    <lineage>
        <taxon>Eukaryota</taxon>
        <taxon>Viridiplantae</taxon>
        <taxon>Streptophyta</taxon>
        <taxon>Embryophyta</taxon>
        <taxon>Tracheophyta</taxon>
        <taxon>Spermatophyta</taxon>
        <taxon>Magnoliopsida</taxon>
        <taxon>Liliopsida</taxon>
        <taxon>Poales</taxon>
        <taxon>Poaceae</taxon>
        <taxon>PACMAD clade</taxon>
        <taxon>Panicoideae</taxon>
        <taxon>Andropogonodae</taxon>
        <taxon>Paspaleae</taxon>
        <taxon>Paspalinae</taxon>
        <taxon>Paspalum</taxon>
    </lineage>
</organism>
<sequence length="107" mass="12056">MSALCLLEVSMKSDVIKSVSAPENHPKCPKHRKEYNTSIILPPFSDIYRRLAHGAPYPHPDSFVKDVNDTGGALVRFYTVQIKCCRLLCFPDEMKTELDKLVCGNES</sequence>
<keyword evidence="2" id="KW-1185">Reference proteome</keyword>
<gene>
    <name evidence="1" type="ORF">U9M48_043582</name>
</gene>